<evidence type="ECO:0000313" key="3">
    <source>
        <dbReference type="EMBL" id="SQG49239.1"/>
    </source>
</evidence>
<keyword evidence="1" id="KW-0812">Transmembrane</keyword>
<gene>
    <name evidence="3" type="ORF">NCTC2665_01773</name>
</gene>
<dbReference type="GeneID" id="93344917"/>
<evidence type="ECO:0000259" key="2">
    <source>
        <dbReference type="Pfam" id="PF07811"/>
    </source>
</evidence>
<sequence>MPRGAVHAVPVPRGVHMGVRWRDDRGAAVAESTMVMTLVVLLFAALLQAGVVIHTRNVMIDAASAGARYGALADRSPEDGVQRARELLSAGVPGQSGADVAAELTSQDGVPVLRVTVSSSLPGLGFLPGPIPVEVSGHAFRQ</sequence>
<reference evidence="3 4" key="1">
    <citation type="submission" date="2018-06" db="EMBL/GenBank/DDBJ databases">
        <authorList>
            <consortium name="Pathogen Informatics"/>
            <person name="Doyle S."/>
        </authorList>
    </citation>
    <scope>NUCLEOTIDE SEQUENCE [LARGE SCALE GENOMIC DNA]</scope>
    <source>
        <strain evidence="3 4">NCTC2665</strain>
    </source>
</reference>
<organism evidence="3 4">
    <name type="scientific">Micrococcus luteus (strain ATCC 4698 / DSM 20030 / JCM 1464 / CCM 169 / CCUG 5858 / IAM 1056 / NBRC 3333 / NCIMB 9278 / NCTC 2665 / VKM Ac-2230)</name>
    <name type="common">Micrococcus lysodeikticus</name>
    <dbReference type="NCBI Taxonomy" id="465515"/>
    <lineage>
        <taxon>Bacteria</taxon>
        <taxon>Bacillati</taxon>
        <taxon>Actinomycetota</taxon>
        <taxon>Actinomycetes</taxon>
        <taxon>Micrococcales</taxon>
        <taxon>Micrococcaceae</taxon>
        <taxon>Micrococcus</taxon>
    </lineage>
</organism>
<accession>A0A2X4EPL5</accession>
<dbReference type="AlphaFoldDB" id="A0A2X4EPL5"/>
<proteinExistence type="predicted"/>
<keyword evidence="1" id="KW-0472">Membrane</keyword>
<name>A0A2X4EPL5_MICLC</name>
<dbReference type="InterPro" id="IPR012495">
    <property type="entry name" value="TadE-like_dom"/>
</dbReference>
<dbReference type="EMBL" id="LS483396">
    <property type="protein sequence ID" value="SQG49239.1"/>
    <property type="molecule type" value="Genomic_DNA"/>
</dbReference>
<dbReference type="RefSeq" id="WP_010079077.1">
    <property type="nucleotide sequence ID" value="NC_012803.1"/>
</dbReference>
<dbReference type="Pfam" id="PF07811">
    <property type="entry name" value="TadE"/>
    <property type="match status" value="1"/>
</dbReference>
<feature type="transmembrane region" description="Helical" evidence="1">
    <location>
        <begin position="34"/>
        <end position="53"/>
    </location>
</feature>
<evidence type="ECO:0000313" key="4">
    <source>
        <dbReference type="Proteomes" id="UP000248985"/>
    </source>
</evidence>
<protein>
    <submittedName>
        <fullName evidence="3">Flp pilus assembly protein TadG</fullName>
    </submittedName>
</protein>
<dbReference type="Proteomes" id="UP000248985">
    <property type="component" value="Chromosome 1"/>
</dbReference>
<keyword evidence="1" id="KW-1133">Transmembrane helix</keyword>
<feature type="domain" description="TadE-like" evidence="2">
    <location>
        <begin position="26"/>
        <end position="68"/>
    </location>
</feature>
<evidence type="ECO:0000256" key="1">
    <source>
        <dbReference type="SAM" id="Phobius"/>
    </source>
</evidence>